<dbReference type="EMBL" id="BMCH01000004">
    <property type="protein sequence ID" value="GGC32679.1"/>
    <property type="molecule type" value="Genomic_DNA"/>
</dbReference>
<evidence type="ECO:0000313" key="2">
    <source>
        <dbReference type="Proteomes" id="UP000637769"/>
    </source>
</evidence>
<proteinExistence type="predicted"/>
<sequence length="92" mass="10924">MNEFDREIASLRDVCRSHIDGGIDLIFLQSKIRLTEDIIYSFENRFITKFLSKMENKLESIIYTIDERDRGKAADNVCSEIIEYFIKKRPRT</sequence>
<protein>
    <recommendedName>
        <fullName evidence="3">Resolvase-like protein</fullName>
    </recommendedName>
</protein>
<keyword evidence="2" id="KW-1185">Reference proteome</keyword>
<gene>
    <name evidence="1" type="ORF">GCM10007207_17710</name>
</gene>
<reference evidence="2" key="1">
    <citation type="journal article" date="2019" name="Int. J. Syst. Evol. Microbiol.">
        <title>The Global Catalogue of Microorganisms (GCM) 10K type strain sequencing project: providing services to taxonomists for standard genome sequencing and annotation.</title>
        <authorList>
            <consortium name="The Broad Institute Genomics Platform"/>
            <consortium name="The Broad Institute Genome Sequencing Center for Infectious Disease"/>
            <person name="Wu L."/>
            <person name="Ma J."/>
        </authorList>
    </citation>
    <scope>NUCLEOTIDE SEQUENCE [LARGE SCALE GENOMIC DNA]</scope>
    <source>
        <strain evidence="2">CCM 7132</strain>
    </source>
</reference>
<evidence type="ECO:0008006" key="3">
    <source>
        <dbReference type="Google" id="ProtNLM"/>
    </source>
</evidence>
<comment type="caution">
    <text evidence="1">The sequence shown here is derived from an EMBL/GenBank/DDBJ whole genome shotgun (WGS) entry which is preliminary data.</text>
</comment>
<organism evidence="1 2">
    <name type="scientific">Asaia siamensis</name>
    <dbReference type="NCBI Taxonomy" id="110479"/>
    <lineage>
        <taxon>Bacteria</taxon>
        <taxon>Pseudomonadati</taxon>
        <taxon>Pseudomonadota</taxon>
        <taxon>Alphaproteobacteria</taxon>
        <taxon>Acetobacterales</taxon>
        <taxon>Acetobacteraceae</taxon>
        <taxon>Asaia</taxon>
    </lineage>
</organism>
<accession>A0ABQ1M0H6</accession>
<name>A0ABQ1M0H6_9PROT</name>
<evidence type="ECO:0000313" key="1">
    <source>
        <dbReference type="EMBL" id="GGC32679.1"/>
    </source>
</evidence>
<dbReference type="Proteomes" id="UP000637769">
    <property type="component" value="Unassembled WGS sequence"/>
</dbReference>